<evidence type="ECO:0000313" key="2">
    <source>
        <dbReference type="Proteomes" id="UP000518681"/>
    </source>
</evidence>
<dbReference type="AlphaFoldDB" id="A0AAW3V1R8"/>
<accession>A0AAW3V1R8</accession>
<name>A0AAW3V1R8_9BURK</name>
<dbReference type="Proteomes" id="UP000518681">
    <property type="component" value="Unassembled WGS sequence"/>
</dbReference>
<dbReference type="SUPFAM" id="SSF53448">
    <property type="entry name" value="Nucleotide-diphospho-sugar transferases"/>
    <property type="match status" value="1"/>
</dbReference>
<sequence>MSELFAVTTYFNPCGYATRRRNYDLFVEGMRRAGVPCLTVECAFGDDPFELPESLEVIRVRSRTLLWQKERLLNMAEPWLPASCKGVIWIDCDVLFESETWPEDLLRVLHEKKVAQVFETCLRLERGNIEGAKPDIARSFAAMMNSKPSLLNAGRYDLHGHTGYGWAMRREIFAEVGLYEHAISGSADHFMAHAIYGDYNFCIQNALKHDPRQIAHLKQWGDRFHRLVQGSLGVVPGQIRHLWHGDAVNRRYFLRMHDITDLGFDPWTDLLIQPGKPLEWAPGLNKPGLVQYFANYFASRQEDGALAA</sequence>
<dbReference type="RefSeq" id="WP_183800985.1">
    <property type="nucleotide sequence ID" value="NZ_JACIII010000013.1"/>
</dbReference>
<proteinExistence type="predicted"/>
<dbReference type="InterPro" id="IPR029044">
    <property type="entry name" value="Nucleotide-diphossugar_trans"/>
</dbReference>
<reference evidence="1 2" key="1">
    <citation type="submission" date="2020-08" db="EMBL/GenBank/DDBJ databases">
        <title>Genomic Encyclopedia of Type Strains, Phase IV (KMG-V): Genome sequencing to study the core and pangenomes of soil and plant-associated prokaryotes.</title>
        <authorList>
            <person name="Whitman W."/>
        </authorList>
    </citation>
    <scope>NUCLEOTIDE SEQUENCE [LARGE SCALE GENOMIC DNA]</scope>
    <source>
        <strain evidence="1 2">SEMIA 4013</strain>
    </source>
</reference>
<evidence type="ECO:0000313" key="1">
    <source>
        <dbReference type="EMBL" id="MBB6204438.1"/>
    </source>
</evidence>
<comment type="caution">
    <text evidence="1">The sequence shown here is derived from an EMBL/GenBank/DDBJ whole genome shotgun (WGS) entry which is preliminary data.</text>
</comment>
<organism evidence="1 2">
    <name type="scientific">Paraburkholderia fungorum</name>
    <dbReference type="NCBI Taxonomy" id="134537"/>
    <lineage>
        <taxon>Bacteria</taxon>
        <taxon>Pseudomonadati</taxon>
        <taxon>Pseudomonadota</taxon>
        <taxon>Betaproteobacteria</taxon>
        <taxon>Burkholderiales</taxon>
        <taxon>Burkholderiaceae</taxon>
        <taxon>Paraburkholderia</taxon>
    </lineage>
</organism>
<protein>
    <recommendedName>
        <fullName evidence="3">Glycosyltransferase</fullName>
    </recommendedName>
</protein>
<gene>
    <name evidence="1" type="ORF">GGD69_005332</name>
</gene>
<evidence type="ECO:0008006" key="3">
    <source>
        <dbReference type="Google" id="ProtNLM"/>
    </source>
</evidence>
<dbReference type="EMBL" id="JACIIK010000009">
    <property type="protein sequence ID" value="MBB6204438.1"/>
    <property type="molecule type" value="Genomic_DNA"/>
</dbReference>